<dbReference type="PANTHER" id="PTHR24305">
    <property type="entry name" value="CYTOCHROME P450"/>
    <property type="match status" value="1"/>
</dbReference>
<evidence type="ECO:0000256" key="3">
    <source>
        <dbReference type="ARBA" id="ARBA00022723"/>
    </source>
</evidence>
<keyword evidence="5" id="KW-0472">Membrane</keyword>
<evidence type="ECO:0000313" key="6">
    <source>
        <dbReference type="EMBL" id="KAJ9144138.1"/>
    </source>
</evidence>
<evidence type="ECO:0000313" key="7">
    <source>
        <dbReference type="Proteomes" id="UP001174694"/>
    </source>
</evidence>
<dbReference type="AlphaFoldDB" id="A0AA38RRP2"/>
<name>A0AA38RRP2_9PEZI</name>
<evidence type="ECO:0000256" key="1">
    <source>
        <dbReference type="ARBA" id="ARBA00010617"/>
    </source>
</evidence>
<reference evidence="6" key="1">
    <citation type="submission" date="2022-07" db="EMBL/GenBank/DDBJ databases">
        <title>Fungi with potential for degradation of polypropylene.</title>
        <authorList>
            <person name="Gostincar C."/>
        </authorList>
    </citation>
    <scope>NUCLEOTIDE SEQUENCE</scope>
    <source>
        <strain evidence="6">EXF-13308</strain>
    </source>
</reference>
<proteinExistence type="inferred from homology"/>
<dbReference type="InterPro" id="IPR050121">
    <property type="entry name" value="Cytochrome_P450_monoxygenase"/>
</dbReference>
<evidence type="ECO:0000256" key="2">
    <source>
        <dbReference type="ARBA" id="ARBA00022617"/>
    </source>
</evidence>
<comment type="caution">
    <text evidence="6">The sequence shown here is derived from an EMBL/GenBank/DDBJ whole genome shotgun (WGS) entry which is preliminary data.</text>
</comment>
<dbReference type="InterPro" id="IPR001128">
    <property type="entry name" value="Cyt_P450"/>
</dbReference>
<sequence>MATTTAGPIYERSLLLQTALTLLFLLLIQYLTVKIYRTFIYPYCVSPLRHLPGPKDHVFLLGQDVNQFRSGCPNEPYLAWMRTGPTAPLIRYFTFGNSEALLVTSLAAHREILQTKCYSFTKPKFFVKLIGDIVGLGLVFAAGEEHKKQRKAPSGLFSYTNIKSYVPLFRRKAEELAGLFDKAIGNDGGIIEVASLYSRVNLDIIGLFALGIDLKYLDRPSTFHHCYHEVFEPTTFGAILTALNGFISIRWLPIEANRSFLRTNKVELQSVDPGYWNKDLMLDQILNAVAAVFPRNYYAFTAQGLKPHVRL</sequence>
<keyword evidence="5" id="KW-0812">Transmembrane</keyword>
<keyword evidence="3" id="KW-0479">Metal-binding</keyword>
<keyword evidence="7" id="KW-1185">Reference proteome</keyword>
<protein>
    <submittedName>
        <fullName evidence="6">Cytochrome P450</fullName>
    </submittedName>
</protein>
<evidence type="ECO:0000256" key="5">
    <source>
        <dbReference type="SAM" id="Phobius"/>
    </source>
</evidence>
<accession>A0AA38RRP2</accession>
<keyword evidence="2" id="KW-0349">Heme</keyword>
<dbReference type="Gene3D" id="1.10.630.10">
    <property type="entry name" value="Cytochrome P450"/>
    <property type="match status" value="1"/>
</dbReference>
<dbReference type="Proteomes" id="UP001174694">
    <property type="component" value="Unassembled WGS sequence"/>
</dbReference>
<dbReference type="InterPro" id="IPR036396">
    <property type="entry name" value="Cyt_P450_sf"/>
</dbReference>
<dbReference type="EMBL" id="JANBVO010000017">
    <property type="protein sequence ID" value="KAJ9144138.1"/>
    <property type="molecule type" value="Genomic_DNA"/>
</dbReference>
<organism evidence="6 7">
    <name type="scientific">Pleurostoma richardsiae</name>
    <dbReference type="NCBI Taxonomy" id="41990"/>
    <lineage>
        <taxon>Eukaryota</taxon>
        <taxon>Fungi</taxon>
        <taxon>Dikarya</taxon>
        <taxon>Ascomycota</taxon>
        <taxon>Pezizomycotina</taxon>
        <taxon>Sordariomycetes</taxon>
        <taxon>Sordariomycetidae</taxon>
        <taxon>Calosphaeriales</taxon>
        <taxon>Pleurostomataceae</taxon>
        <taxon>Pleurostoma</taxon>
    </lineage>
</organism>
<evidence type="ECO:0000256" key="4">
    <source>
        <dbReference type="ARBA" id="ARBA00023004"/>
    </source>
</evidence>
<feature type="transmembrane region" description="Helical" evidence="5">
    <location>
        <begin position="14"/>
        <end position="33"/>
    </location>
</feature>
<dbReference type="GO" id="GO:0005506">
    <property type="term" value="F:iron ion binding"/>
    <property type="evidence" value="ECO:0007669"/>
    <property type="project" value="InterPro"/>
</dbReference>
<keyword evidence="4" id="KW-0408">Iron</keyword>
<dbReference type="GO" id="GO:0016705">
    <property type="term" value="F:oxidoreductase activity, acting on paired donors, with incorporation or reduction of molecular oxygen"/>
    <property type="evidence" value="ECO:0007669"/>
    <property type="project" value="InterPro"/>
</dbReference>
<dbReference type="GO" id="GO:0004497">
    <property type="term" value="F:monooxygenase activity"/>
    <property type="evidence" value="ECO:0007669"/>
    <property type="project" value="InterPro"/>
</dbReference>
<gene>
    <name evidence="6" type="ORF">NKR23_g6199</name>
</gene>
<dbReference type="PANTHER" id="PTHR24305:SF166">
    <property type="entry name" value="CYTOCHROME P450 12A4, MITOCHONDRIAL-RELATED"/>
    <property type="match status" value="1"/>
</dbReference>
<keyword evidence="5" id="KW-1133">Transmembrane helix</keyword>
<dbReference type="SUPFAM" id="SSF48264">
    <property type="entry name" value="Cytochrome P450"/>
    <property type="match status" value="1"/>
</dbReference>
<dbReference type="GO" id="GO:0020037">
    <property type="term" value="F:heme binding"/>
    <property type="evidence" value="ECO:0007669"/>
    <property type="project" value="InterPro"/>
</dbReference>
<comment type="similarity">
    <text evidence="1">Belongs to the cytochrome P450 family.</text>
</comment>
<dbReference type="Pfam" id="PF00067">
    <property type="entry name" value="p450"/>
    <property type="match status" value="1"/>
</dbReference>